<keyword evidence="3" id="KW-1185">Reference proteome</keyword>
<accession>A0AAV9JBG2</accession>
<sequence length="345" mass="38521">MTTSGPGAATVEAHQHVPEALVRGVHRSLRSLFEDPKYSDLIIKCEARVWHVHKNIVCSQSSFFAKACDGRFKEAEENVITLHEDDPDAVDAMLQYFYKSDYAGRLPGSQPSAIVLDVRTHRVADKYGVAPLCKLATSKFADGAIKGWNTAAFAEAIEEVYSSLPADPRWELRGRLVGVAKAHAKALFSEDFGLHFRKIAATVPSFSAQLARILSEASEEDEARYSCTCDHCIGHHKTFVMQRADLGYSYACPYCRCEFSGHSWTKRRVLSVWDNTRDRSVNVTGAAYLVFKMIENTPHGRRTDDMAVRTDAGLEESDVMRSRQELEALGMIHEVSDGWWAIVGK</sequence>
<dbReference type="PANTHER" id="PTHR47843">
    <property type="entry name" value="BTB DOMAIN-CONTAINING PROTEIN-RELATED"/>
    <property type="match status" value="1"/>
</dbReference>
<dbReference type="InterPro" id="IPR000210">
    <property type="entry name" value="BTB/POZ_dom"/>
</dbReference>
<dbReference type="Gene3D" id="3.30.710.10">
    <property type="entry name" value="Potassium Channel Kv1.1, Chain A"/>
    <property type="match status" value="1"/>
</dbReference>
<comment type="caution">
    <text evidence="2">The sequence shown here is derived from an EMBL/GenBank/DDBJ whole genome shotgun (WGS) entry which is preliminary data.</text>
</comment>
<evidence type="ECO:0000313" key="2">
    <source>
        <dbReference type="EMBL" id="KAK4542521.1"/>
    </source>
</evidence>
<dbReference type="EMBL" id="JAVFHQ010000041">
    <property type="protein sequence ID" value="KAK4542521.1"/>
    <property type="molecule type" value="Genomic_DNA"/>
</dbReference>
<evidence type="ECO:0000313" key="3">
    <source>
        <dbReference type="Proteomes" id="UP001324427"/>
    </source>
</evidence>
<organism evidence="2 3">
    <name type="scientific">Oleoguttula mirabilis</name>
    <dbReference type="NCBI Taxonomy" id="1507867"/>
    <lineage>
        <taxon>Eukaryota</taxon>
        <taxon>Fungi</taxon>
        <taxon>Dikarya</taxon>
        <taxon>Ascomycota</taxon>
        <taxon>Pezizomycotina</taxon>
        <taxon>Dothideomycetes</taxon>
        <taxon>Dothideomycetidae</taxon>
        <taxon>Mycosphaerellales</taxon>
        <taxon>Teratosphaeriaceae</taxon>
        <taxon>Oleoguttula</taxon>
    </lineage>
</organism>
<dbReference type="AlphaFoldDB" id="A0AAV9JBG2"/>
<evidence type="ECO:0000259" key="1">
    <source>
        <dbReference type="PROSITE" id="PS50097"/>
    </source>
</evidence>
<proteinExistence type="predicted"/>
<dbReference type="PANTHER" id="PTHR47843:SF5">
    <property type="entry name" value="BTB_POZ DOMAIN PROTEIN"/>
    <property type="match status" value="1"/>
</dbReference>
<reference evidence="2 3" key="1">
    <citation type="submission" date="2021-11" db="EMBL/GenBank/DDBJ databases">
        <title>Black yeast isolated from Biological Soil Crust.</title>
        <authorList>
            <person name="Kurbessoian T."/>
        </authorList>
    </citation>
    <scope>NUCLEOTIDE SEQUENCE [LARGE SCALE GENOMIC DNA]</scope>
    <source>
        <strain evidence="2 3">CCFEE 5522</strain>
    </source>
</reference>
<gene>
    <name evidence="2" type="ORF">LTR36_006774</name>
</gene>
<protein>
    <recommendedName>
        <fullName evidence="1">BTB domain-containing protein</fullName>
    </recommendedName>
</protein>
<dbReference type="PROSITE" id="PS50097">
    <property type="entry name" value="BTB"/>
    <property type="match status" value="1"/>
</dbReference>
<name>A0AAV9JBG2_9PEZI</name>
<dbReference type="SMART" id="SM00225">
    <property type="entry name" value="BTB"/>
    <property type="match status" value="1"/>
</dbReference>
<dbReference type="CDD" id="cd18186">
    <property type="entry name" value="BTB_POZ_ZBTB_KLHL-like"/>
    <property type="match status" value="1"/>
</dbReference>
<dbReference type="InterPro" id="IPR011333">
    <property type="entry name" value="SKP1/BTB/POZ_sf"/>
</dbReference>
<dbReference type="SUPFAM" id="SSF54695">
    <property type="entry name" value="POZ domain"/>
    <property type="match status" value="1"/>
</dbReference>
<dbReference type="Pfam" id="PF00651">
    <property type="entry name" value="BTB"/>
    <property type="match status" value="1"/>
</dbReference>
<feature type="domain" description="BTB" evidence="1">
    <location>
        <begin position="39"/>
        <end position="101"/>
    </location>
</feature>
<dbReference type="Proteomes" id="UP001324427">
    <property type="component" value="Unassembled WGS sequence"/>
</dbReference>